<dbReference type="PROSITE" id="PS50181">
    <property type="entry name" value="FBOX"/>
    <property type="match status" value="1"/>
</dbReference>
<dbReference type="AlphaFoldDB" id="A0AAV2DQA0"/>
<dbReference type="PANTHER" id="PTHR34223:SF51">
    <property type="entry name" value="OS06G0556300 PROTEIN"/>
    <property type="match status" value="1"/>
</dbReference>
<dbReference type="Gene3D" id="3.80.10.10">
    <property type="entry name" value="Ribonuclease Inhibitor"/>
    <property type="match status" value="1"/>
</dbReference>
<dbReference type="EMBL" id="OZ034816">
    <property type="protein sequence ID" value="CAL1375718.1"/>
    <property type="molecule type" value="Genomic_DNA"/>
</dbReference>
<reference evidence="2 3" key="1">
    <citation type="submission" date="2024-04" db="EMBL/GenBank/DDBJ databases">
        <authorList>
            <person name="Fracassetti M."/>
        </authorList>
    </citation>
    <scope>NUCLEOTIDE SEQUENCE [LARGE SCALE GENOMIC DNA]</scope>
</reference>
<gene>
    <name evidence="2" type="ORF">LTRI10_LOCUS17500</name>
</gene>
<dbReference type="InterPro" id="IPR036047">
    <property type="entry name" value="F-box-like_dom_sf"/>
</dbReference>
<evidence type="ECO:0000313" key="2">
    <source>
        <dbReference type="EMBL" id="CAL1375718.1"/>
    </source>
</evidence>
<keyword evidence="3" id="KW-1185">Reference proteome</keyword>
<feature type="domain" description="F-box" evidence="1">
    <location>
        <begin position="4"/>
        <end position="52"/>
    </location>
</feature>
<sequence>MEEIDRLSDLPDGILHHILSSLDTKSVVQTSVLSSRWKLVWKQVRILNFRRSSFGNDLGFMQHVDQVLSSRSDCDVLKISTDFRIGRNLDMFGRIMEYAAFHGVQQLSLLRIIENEWYSVFSDAIAMICGCYQTLKVLELQRACLNKTAFEMLSSLELLETLTLQSSHFEFSGTNEAQDPFANFPKLENLQLLHCSSVSLSADDDSNRVLVVSGPQLLCLEIHRPQFDSIQICAPKLKSFTYWSDVLPHLLPTEGSNWNLPSLRHATLDLLRSNDVILYFNAEQKQLLLKQFVNLFHALRDIESLSLHLDTIELLIQACNSAKHQPSPFRRLESLSLLYSNGSFSSVPYQVLRFFLEGSPNVGDKYLTVDKRPRAKKHELVIGSSVPRLNLTPRVIPESATRT</sequence>
<dbReference type="Pfam" id="PF00646">
    <property type="entry name" value="F-box"/>
    <property type="match status" value="1"/>
</dbReference>
<dbReference type="Gene3D" id="1.20.1280.50">
    <property type="match status" value="1"/>
</dbReference>
<dbReference type="PANTHER" id="PTHR34223">
    <property type="entry name" value="OS11G0201299 PROTEIN"/>
    <property type="match status" value="1"/>
</dbReference>
<dbReference type="InterPro" id="IPR053197">
    <property type="entry name" value="F-box_SCFL_complex_component"/>
</dbReference>
<dbReference type="InterPro" id="IPR053781">
    <property type="entry name" value="F-box_AtFBL13-like"/>
</dbReference>
<organism evidence="2 3">
    <name type="scientific">Linum trigynum</name>
    <dbReference type="NCBI Taxonomy" id="586398"/>
    <lineage>
        <taxon>Eukaryota</taxon>
        <taxon>Viridiplantae</taxon>
        <taxon>Streptophyta</taxon>
        <taxon>Embryophyta</taxon>
        <taxon>Tracheophyta</taxon>
        <taxon>Spermatophyta</taxon>
        <taxon>Magnoliopsida</taxon>
        <taxon>eudicotyledons</taxon>
        <taxon>Gunneridae</taxon>
        <taxon>Pentapetalae</taxon>
        <taxon>rosids</taxon>
        <taxon>fabids</taxon>
        <taxon>Malpighiales</taxon>
        <taxon>Linaceae</taxon>
        <taxon>Linum</taxon>
    </lineage>
</organism>
<evidence type="ECO:0000259" key="1">
    <source>
        <dbReference type="PROSITE" id="PS50181"/>
    </source>
</evidence>
<dbReference type="Proteomes" id="UP001497516">
    <property type="component" value="Chromosome 3"/>
</dbReference>
<evidence type="ECO:0000313" key="3">
    <source>
        <dbReference type="Proteomes" id="UP001497516"/>
    </source>
</evidence>
<proteinExistence type="predicted"/>
<dbReference type="InterPro" id="IPR032675">
    <property type="entry name" value="LRR_dom_sf"/>
</dbReference>
<accession>A0AAV2DQA0</accession>
<dbReference type="SMART" id="SM00256">
    <property type="entry name" value="FBOX"/>
    <property type="match status" value="1"/>
</dbReference>
<protein>
    <recommendedName>
        <fullName evidence="1">F-box domain-containing protein</fullName>
    </recommendedName>
</protein>
<dbReference type="InterPro" id="IPR001810">
    <property type="entry name" value="F-box_dom"/>
</dbReference>
<dbReference type="CDD" id="cd22160">
    <property type="entry name" value="F-box_AtFBL13-like"/>
    <property type="match status" value="1"/>
</dbReference>
<dbReference type="SUPFAM" id="SSF81383">
    <property type="entry name" value="F-box domain"/>
    <property type="match status" value="1"/>
</dbReference>
<name>A0AAV2DQA0_9ROSI</name>